<evidence type="ECO:0000259" key="1">
    <source>
        <dbReference type="Pfam" id="PF13657"/>
    </source>
</evidence>
<proteinExistence type="predicted"/>
<dbReference type="GO" id="GO:0005829">
    <property type="term" value="C:cytosol"/>
    <property type="evidence" value="ECO:0007669"/>
    <property type="project" value="TreeGrafter"/>
</dbReference>
<dbReference type="HOGENOM" id="CLU_109228_0_0_6"/>
<dbReference type="eggNOG" id="COG3550">
    <property type="taxonomic scope" value="Bacteria"/>
</dbReference>
<reference evidence="2 3" key="1">
    <citation type="submission" date="2013-02" db="EMBL/GenBank/DDBJ databases">
        <title>The Genome Sequence of Acinetobacter sp. ANC 3994.</title>
        <authorList>
            <consortium name="The Broad Institute Genome Sequencing Platform"/>
            <consortium name="The Broad Institute Genome Sequencing Center for Infectious Disease"/>
            <person name="Cerqueira G."/>
            <person name="Feldgarden M."/>
            <person name="Courvalin P."/>
            <person name="Perichon B."/>
            <person name="Grillot-Courvalin C."/>
            <person name="Clermont D."/>
            <person name="Rocha E."/>
            <person name="Yoon E.-J."/>
            <person name="Nemec A."/>
            <person name="Walker B."/>
            <person name="Young S.K."/>
            <person name="Zeng Q."/>
            <person name="Gargeya S."/>
            <person name="Fitzgerald M."/>
            <person name="Haas B."/>
            <person name="Abouelleil A."/>
            <person name="Alvarado L."/>
            <person name="Arachchi H.M."/>
            <person name="Berlin A.M."/>
            <person name="Chapman S.B."/>
            <person name="Dewar J."/>
            <person name="Goldberg J."/>
            <person name="Griggs A."/>
            <person name="Gujja S."/>
            <person name="Hansen M."/>
            <person name="Howarth C."/>
            <person name="Imamovic A."/>
            <person name="Larimer J."/>
            <person name="McCowan C."/>
            <person name="Murphy C."/>
            <person name="Neiman D."/>
            <person name="Pearson M."/>
            <person name="Priest M."/>
            <person name="Roberts A."/>
            <person name="Saif S."/>
            <person name="Shea T."/>
            <person name="Sisk P."/>
            <person name="Sykes S."/>
            <person name="Wortman J."/>
            <person name="Nusbaum C."/>
            <person name="Birren B."/>
        </authorList>
    </citation>
    <scope>NUCLEOTIDE SEQUENCE [LARGE SCALE GENOMIC DNA]</scope>
    <source>
        <strain evidence="2 3">ANC 3994</strain>
    </source>
</reference>
<dbReference type="AlphaFoldDB" id="N8QC37"/>
<dbReference type="PATRIC" id="fig|1217715.3.peg.2591"/>
<evidence type="ECO:0000313" key="2">
    <source>
        <dbReference type="EMBL" id="ENU18839.1"/>
    </source>
</evidence>
<feature type="domain" description="HipA N-terminal subdomain 1" evidence="1">
    <location>
        <begin position="16"/>
        <end position="121"/>
    </location>
</feature>
<comment type="caution">
    <text evidence="2">The sequence shown here is derived from an EMBL/GenBank/DDBJ whole genome shotgun (WGS) entry which is preliminary data.</text>
</comment>
<gene>
    <name evidence="2" type="ORF">F994_02652</name>
</gene>
<dbReference type="EMBL" id="APOH01000017">
    <property type="protein sequence ID" value="ENU18839.1"/>
    <property type="molecule type" value="Genomic_DNA"/>
</dbReference>
<sequence>MLNRLNIYYNGWGESWLCGTLISSIATTRRPIISFEYSSKAISSGIELSSYLLPLNGLLLRQGFPAHHMGLPGPVYDALPDGWGMLLMDRYFRKTGLNPARIGPLERLTYISTHAMGALSFEPCVADMQTSENIPLLQLAQEVQEVLKGEGGEFLQHLLIMGGSPQGARPKALVYRDPAVWKQVKSYLALQWSPEQIASYLAVSMHSIYRYILQDKIKGS</sequence>
<organism evidence="2 3">
    <name type="scientific">Acinetobacter bohemicus ANC 3994</name>
    <dbReference type="NCBI Taxonomy" id="1217715"/>
    <lineage>
        <taxon>Bacteria</taxon>
        <taxon>Pseudomonadati</taxon>
        <taxon>Pseudomonadota</taxon>
        <taxon>Gammaproteobacteria</taxon>
        <taxon>Moraxellales</taxon>
        <taxon>Moraxellaceae</taxon>
        <taxon>Acinetobacter</taxon>
    </lineage>
</organism>
<evidence type="ECO:0000313" key="3">
    <source>
        <dbReference type="Proteomes" id="UP000013086"/>
    </source>
</evidence>
<dbReference type="Proteomes" id="UP000013086">
    <property type="component" value="Unassembled WGS sequence"/>
</dbReference>
<dbReference type="GO" id="GO:0004674">
    <property type="term" value="F:protein serine/threonine kinase activity"/>
    <property type="evidence" value="ECO:0007669"/>
    <property type="project" value="TreeGrafter"/>
</dbReference>
<dbReference type="Pfam" id="PF13657">
    <property type="entry name" value="Couple_hipA"/>
    <property type="match status" value="1"/>
</dbReference>
<protein>
    <recommendedName>
        <fullName evidence="1">HipA N-terminal subdomain 1 domain-containing protein</fullName>
    </recommendedName>
</protein>
<dbReference type="InterPro" id="IPR017508">
    <property type="entry name" value="HipA_N1"/>
</dbReference>
<name>N8QC37_9GAMM</name>
<dbReference type="PANTHER" id="PTHR37419">
    <property type="entry name" value="SERINE/THREONINE-PROTEIN KINASE TOXIN HIPA"/>
    <property type="match status" value="1"/>
</dbReference>
<dbReference type="InterPro" id="IPR052028">
    <property type="entry name" value="HipA_Ser/Thr_kinase"/>
</dbReference>
<accession>N8QC37</accession>
<dbReference type="PANTHER" id="PTHR37419:SF8">
    <property type="entry name" value="TOXIN YJJJ"/>
    <property type="match status" value="1"/>
</dbReference>